<dbReference type="Proteomes" id="UP001165960">
    <property type="component" value="Unassembled WGS sequence"/>
</dbReference>
<accession>A0ACC2TJD5</accession>
<dbReference type="EMBL" id="QTSX02002847">
    <property type="protein sequence ID" value="KAJ9074783.1"/>
    <property type="molecule type" value="Genomic_DNA"/>
</dbReference>
<evidence type="ECO:0000313" key="2">
    <source>
        <dbReference type="Proteomes" id="UP001165960"/>
    </source>
</evidence>
<organism evidence="1 2">
    <name type="scientific">Entomophthora muscae</name>
    <dbReference type="NCBI Taxonomy" id="34485"/>
    <lineage>
        <taxon>Eukaryota</taxon>
        <taxon>Fungi</taxon>
        <taxon>Fungi incertae sedis</taxon>
        <taxon>Zoopagomycota</taxon>
        <taxon>Entomophthoromycotina</taxon>
        <taxon>Entomophthoromycetes</taxon>
        <taxon>Entomophthorales</taxon>
        <taxon>Entomophthoraceae</taxon>
        <taxon>Entomophthora</taxon>
    </lineage>
</organism>
<protein>
    <submittedName>
        <fullName evidence="1">Uncharacterized protein</fullName>
    </submittedName>
</protein>
<proteinExistence type="predicted"/>
<evidence type="ECO:0000313" key="1">
    <source>
        <dbReference type="EMBL" id="KAJ9074783.1"/>
    </source>
</evidence>
<sequence length="71" mass="7624">MNIDPSDQPSTTGQQDRVVLAYLSGPIQYSISPCIAQIPVRLSPAHRPVTAAGDIDFSAALKTNKPPYQKS</sequence>
<gene>
    <name evidence="1" type="ORF">DSO57_1003061</name>
</gene>
<keyword evidence="2" id="KW-1185">Reference proteome</keyword>
<name>A0ACC2TJD5_9FUNG</name>
<comment type="caution">
    <text evidence="1">The sequence shown here is derived from an EMBL/GenBank/DDBJ whole genome shotgun (WGS) entry which is preliminary data.</text>
</comment>
<reference evidence="1" key="1">
    <citation type="submission" date="2022-04" db="EMBL/GenBank/DDBJ databases">
        <title>Genome of the entomopathogenic fungus Entomophthora muscae.</title>
        <authorList>
            <person name="Elya C."/>
            <person name="Lovett B.R."/>
            <person name="Lee E."/>
            <person name="Macias A.M."/>
            <person name="Hajek A.E."/>
            <person name="De Bivort B.L."/>
            <person name="Kasson M.T."/>
            <person name="De Fine Licht H.H."/>
            <person name="Stajich J.E."/>
        </authorList>
    </citation>
    <scope>NUCLEOTIDE SEQUENCE</scope>
    <source>
        <strain evidence="1">Berkeley</strain>
    </source>
</reference>